<proteinExistence type="predicted"/>
<reference evidence="1 2" key="1">
    <citation type="submission" date="2021-07" db="EMBL/GenBank/DDBJ databases">
        <authorList>
            <person name="So Y."/>
        </authorList>
    </citation>
    <scope>NUCLEOTIDE SEQUENCE [LARGE SCALE GENOMIC DNA]</scope>
    <source>
        <strain evidence="1 2">HJA6</strain>
    </source>
</reference>
<dbReference type="Proteomes" id="UP001196565">
    <property type="component" value="Unassembled WGS sequence"/>
</dbReference>
<dbReference type="EMBL" id="JAHYBZ010000011">
    <property type="protein sequence ID" value="MBW6401418.1"/>
    <property type="molecule type" value="Genomic_DNA"/>
</dbReference>
<evidence type="ECO:0000313" key="2">
    <source>
        <dbReference type="Proteomes" id="UP001196565"/>
    </source>
</evidence>
<accession>A0ABS7AGI2</accession>
<name>A0ABS7AGI2_9PROT</name>
<sequence>MADADQQEVEAPHRSEAVPETFRRLRIFIAFGEGAFGAKVLLYLSERQRVDIEAQTAVAAGEDPTPQVKFLAN</sequence>
<organism evidence="1 2">
    <name type="scientific">Roseomonas alba</name>
    <dbReference type="NCBI Taxonomy" id="2846776"/>
    <lineage>
        <taxon>Bacteria</taxon>
        <taxon>Pseudomonadati</taxon>
        <taxon>Pseudomonadota</taxon>
        <taxon>Alphaproteobacteria</taxon>
        <taxon>Acetobacterales</taxon>
        <taxon>Roseomonadaceae</taxon>
        <taxon>Roseomonas</taxon>
    </lineage>
</organism>
<dbReference type="RefSeq" id="WP_219766046.1">
    <property type="nucleotide sequence ID" value="NZ_JAHYBZ010000011.1"/>
</dbReference>
<gene>
    <name evidence="1" type="ORF">KPL78_26445</name>
</gene>
<comment type="caution">
    <text evidence="1">The sequence shown here is derived from an EMBL/GenBank/DDBJ whole genome shotgun (WGS) entry which is preliminary data.</text>
</comment>
<keyword evidence="2" id="KW-1185">Reference proteome</keyword>
<evidence type="ECO:0000313" key="1">
    <source>
        <dbReference type="EMBL" id="MBW6401418.1"/>
    </source>
</evidence>
<protein>
    <submittedName>
        <fullName evidence="1">Uncharacterized protein</fullName>
    </submittedName>
</protein>